<dbReference type="RefSeq" id="XP_004495302.1">
    <property type="nucleotide sequence ID" value="XM_004495245.3"/>
</dbReference>
<dbReference type="OrthoDB" id="773814at2759"/>
<evidence type="ECO:0000313" key="1">
    <source>
        <dbReference type="Proteomes" id="UP000087171"/>
    </source>
</evidence>
<dbReference type="PANTHER" id="PTHR33401:SF2">
    <property type="entry name" value="OS03G0138400 PROTEIN"/>
    <property type="match status" value="1"/>
</dbReference>
<dbReference type="KEGG" id="cam:101510902"/>
<dbReference type="Proteomes" id="UP000087171">
    <property type="component" value="Chromosome Ca4"/>
</dbReference>
<evidence type="ECO:0000313" key="2">
    <source>
        <dbReference type="RefSeq" id="XP_004495302.1"/>
    </source>
</evidence>
<keyword evidence="1" id="KW-1185">Reference proteome</keyword>
<dbReference type="PANTHER" id="PTHR33401">
    <property type="entry name" value="LIGHT-HARVESTING COMPLEX-LIKE PROTEIN OHP2, CHLOROPLASTIC"/>
    <property type="match status" value="1"/>
</dbReference>
<gene>
    <name evidence="2" type="primary">LOC101510902</name>
</gene>
<reference evidence="2" key="2">
    <citation type="submission" date="2025-08" db="UniProtKB">
        <authorList>
            <consortium name="RefSeq"/>
        </authorList>
    </citation>
    <scope>IDENTIFICATION</scope>
    <source>
        <tissue evidence="2">Etiolated seedlings</tissue>
    </source>
</reference>
<dbReference type="PaxDb" id="3827-XP_004495302.1"/>
<reference evidence="1" key="1">
    <citation type="journal article" date="2013" name="Nat. Biotechnol.">
        <title>Draft genome sequence of chickpea (Cicer arietinum) provides a resource for trait improvement.</title>
        <authorList>
            <person name="Varshney R.K."/>
            <person name="Song C."/>
            <person name="Saxena R.K."/>
            <person name="Azam S."/>
            <person name="Yu S."/>
            <person name="Sharpe A.G."/>
            <person name="Cannon S."/>
            <person name="Baek J."/>
            <person name="Rosen B.D."/>
            <person name="Tar'an B."/>
            <person name="Millan T."/>
            <person name="Zhang X."/>
            <person name="Ramsay L.D."/>
            <person name="Iwata A."/>
            <person name="Wang Y."/>
            <person name="Nelson W."/>
            <person name="Farmer A.D."/>
            <person name="Gaur P.M."/>
            <person name="Soderlund C."/>
            <person name="Penmetsa R.V."/>
            <person name="Xu C."/>
            <person name="Bharti A.K."/>
            <person name="He W."/>
            <person name="Winter P."/>
            <person name="Zhao S."/>
            <person name="Hane J.K."/>
            <person name="Carrasquilla-Garcia N."/>
            <person name="Condie J.A."/>
            <person name="Upadhyaya H.D."/>
            <person name="Luo M.C."/>
            <person name="Thudi M."/>
            <person name="Gowda C.L."/>
            <person name="Singh N.P."/>
            <person name="Lichtenzveig J."/>
            <person name="Gali K.K."/>
            <person name="Rubio J."/>
            <person name="Nadarajan N."/>
            <person name="Dolezel J."/>
            <person name="Bansal K.C."/>
            <person name="Xu X."/>
            <person name="Edwards D."/>
            <person name="Zhang G."/>
            <person name="Kahl G."/>
            <person name="Gil J."/>
            <person name="Singh K.B."/>
            <person name="Datta S.K."/>
            <person name="Jackson S.A."/>
            <person name="Wang J."/>
            <person name="Cook D.R."/>
        </authorList>
    </citation>
    <scope>NUCLEOTIDE SEQUENCE [LARGE SCALE GENOMIC DNA]</scope>
    <source>
        <strain evidence="1">cv. CDC Frontier</strain>
    </source>
</reference>
<protein>
    <submittedName>
        <fullName evidence="2">Uncharacterized protein LOC101510902</fullName>
    </submittedName>
</protein>
<dbReference type="AlphaFoldDB" id="A0A1S2XVT9"/>
<dbReference type="GeneID" id="101510902"/>
<accession>A0A1S2XVT9</accession>
<organism evidence="1 2">
    <name type="scientific">Cicer arietinum</name>
    <name type="common">Chickpea</name>
    <name type="synonym">Garbanzo</name>
    <dbReference type="NCBI Taxonomy" id="3827"/>
    <lineage>
        <taxon>Eukaryota</taxon>
        <taxon>Viridiplantae</taxon>
        <taxon>Streptophyta</taxon>
        <taxon>Embryophyta</taxon>
        <taxon>Tracheophyta</taxon>
        <taxon>Spermatophyta</taxon>
        <taxon>Magnoliopsida</taxon>
        <taxon>eudicotyledons</taxon>
        <taxon>Gunneridae</taxon>
        <taxon>Pentapetalae</taxon>
        <taxon>rosids</taxon>
        <taxon>fabids</taxon>
        <taxon>Fabales</taxon>
        <taxon>Fabaceae</taxon>
        <taxon>Papilionoideae</taxon>
        <taxon>50 kb inversion clade</taxon>
        <taxon>NPAAA clade</taxon>
        <taxon>Hologalegina</taxon>
        <taxon>IRL clade</taxon>
        <taxon>Cicereae</taxon>
        <taxon>Cicer</taxon>
    </lineage>
</organism>
<name>A0A1S2XVT9_CICAR</name>
<proteinExistence type="predicted"/>
<dbReference type="STRING" id="3827.A0A1S2XVT9"/>
<sequence>METVSNKDTNGCVNKPVVVVASLDCRKVEDHVNRNNYSDSNYLLPLPKSGGISRNLDKSCRRVQWNDAIGNKLVEVLEYELSDDSDSEDDDSCMCSIM</sequence>